<comment type="caution">
    <text evidence="6">The sequence shown here is derived from an EMBL/GenBank/DDBJ whole genome shotgun (WGS) entry which is preliminary data.</text>
</comment>
<dbReference type="Pfam" id="PF13458">
    <property type="entry name" value="Peripla_BP_6"/>
    <property type="match status" value="1"/>
</dbReference>
<dbReference type="CDD" id="cd06327">
    <property type="entry name" value="PBP1_SBP-like"/>
    <property type="match status" value="1"/>
</dbReference>
<keyword evidence="3" id="KW-0813">Transport</keyword>
<evidence type="ECO:0000313" key="6">
    <source>
        <dbReference type="EMBL" id="MBP0440074.1"/>
    </source>
</evidence>
<evidence type="ECO:0000256" key="2">
    <source>
        <dbReference type="ARBA" id="ARBA00022729"/>
    </source>
</evidence>
<proteinExistence type="inferred from homology"/>
<reference evidence="6" key="1">
    <citation type="submission" date="2021-03" db="EMBL/GenBank/DDBJ databases">
        <title>Genome sequencing and assembly of Tianweitania sediminis.</title>
        <authorList>
            <person name="Chhetri G."/>
        </authorList>
    </citation>
    <scope>NUCLEOTIDE SEQUENCE</scope>
    <source>
        <strain evidence="6">Z8</strain>
    </source>
</reference>
<keyword evidence="7" id="KW-1185">Reference proteome</keyword>
<dbReference type="SUPFAM" id="SSF53822">
    <property type="entry name" value="Periplasmic binding protein-like I"/>
    <property type="match status" value="1"/>
</dbReference>
<dbReference type="InterPro" id="IPR028082">
    <property type="entry name" value="Peripla_BP_I"/>
</dbReference>
<accession>A0A8J7UIB0</accession>
<protein>
    <submittedName>
        <fullName evidence="6">ABC transporter substrate-binding protein</fullName>
    </submittedName>
</protein>
<keyword evidence="3" id="KW-0029">Amino-acid transport</keyword>
<sequence length="405" mass="43118">MKKTLTTMALAACVSLSALTASSAQTVSGDEVTIGAIVDMSGVYSANGGQGAVVGAQMAIDDFGGTVLGKPIRLLSSNYQNKVDVTNTIVRSWIDNDNVDMVIESTDSASALAIQALGKDRNRLTIAAGSATTALTNDACTPLGIHYVYDTYALANGTGNAILREGGDSWYFVTADYAFGHSLERDTGNAVTQGGGTILGAARHPLGTADFSSFLLQAQSSGSKVVGLANAGADFSNAVKQAAEFGIVQAGQQIAGMLVFLTDIKALGLETAQGLTFTTGFYWDLNDETRAFAERFFERHNAMPTMIQAGFYSAVTHYLKGVEATGTDDSATVRKWMGENKINDFFAKDGYIREDGRMIHTMYLAKVKAPEESKRDWDFATILSEIPGEDAYLKPENSTCSLLKK</sequence>
<evidence type="ECO:0000256" key="1">
    <source>
        <dbReference type="ARBA" id="ARBA00010062"/>
    </source>
</evidence>
<dbReference type="PANTHER" id="PTHR30483:SF6">
    <property type="entry name" value="PERIPLASMIC BINDING PROTEIN OF ABC TRANSPORTER FOR NATURAL AMINO ACIDS"/>
    <property type="match status" value="1"/>
</dbReference>
<dbReference type="Gene3D" id="3.40.50.2300">
    <property type="match status" value="2"/>
</dbReference>
<keyword evidence="2 4" id="KW-0732">Signal</keyword>
<name>A0A8J7UIB0_9HYPH</name>
<feature type="signal peptide" evidence="4">
    <location>
        <begin position="1"/>
        <end position="24"/>
    </location>
</feature>
<dbReference type="EMBL" id="JAGIYY010000005">
    <property type="protein sequence ID" value="MBP0440074.1"/>
    <property type="molecule type" value="Genomic_DNA"/>
</dbReference>
<organism evidence="6 7">
    <name type="scientific">Tianweitania sediminis</name>
    <dbReference type="NCBI Taxonomy" id="1502156"/>
    <lineage>
        <taxon>Bacteria</taxon>
        <taxon>Pseudomonadati</taxon>
        <taxon>Pseudomonadota</taxon>
        <taxon>Alphaproteobacteria</taxon>
        <taxon>Hyphomicrobiales</taxon>
        <taxon>Phyllobacteriaceae</taxon>
        <taxon>Tianweitania</taxon>
    </lineage>
</organism>
<dbReference type="Proteomes" id="UP000666240">
    <property type="component" value="Unassembled WGS sequence"/>
</dbReference>
<comment type="similarity">
    <text evidence="1">Belongs to the leucine-binding protein family.</text>
</comment>
<dbReference type="InterPro" id="IPR028081">
    <property type="entry name" value="Leu-bd"/>
</dbReference>
<feature type="domain" description="Leucine-binding protein" evidence="5">
    <location>
        <begin position="31"/>
        <end position="368"/>
    </location>
</feature>
<evidence type="ECO:0000256" key="3">
    <source>
        <dbReference type="ARBA" id="ARBA00022970"/>
    </source>
</evidence>
<dbReference type="AlphaFoldDB" id="A0A8J7UIB0"/>
<evidence type="ECO:0000256" key="4">
    <source>
        <dbReference type="SAM" id="SignalP"/>
    </source>
</evidence>
<evidence type="ECO:0000313" key="7">
    <source>
        <dbReference type="Proteomes" id="UP000666240"/>
    </source>
</evidence>
<dbReference type="GO" id="GO:0006865">
    <property type="term" value="P:amino acid transport"/>
    <property type="evidence" value="ECO:0007669"/>
    <property type="project" value="UniProtKB-KW"/>
</dbReference>
<evidence type="ECO:0000259" key="5">
    <source>
        <dbReference type="Pfam" id="PF13458"/>
    </source>
</evidence>
<dbReference type="InterPro" id="IPR051010">
    <property type="entry name" value="BCAA_transport"/>
</dbReference>
<feature type="chain" id="PRO_5035175029" evidence="4">
    <location>
        <begin position="25"/>
        <end position="405"/>
    </location>
</feature>
<gene>
    <name evidence="6" type="ORF">J5Y06_15560</name>
</gene>
<dbReference type="PANTHER" id="PTHR30483">
    <property type="entry name" value="LEUCINE-SPECIFIC-BINDING PROTEIN"/>
    <property type="match status" value="1"/>
</dbReference>